<evidence type="ECO:0000313" key="2">
    <source>
        <dbReference type="EMBL" id="SCL89668.1"/>
    </source>
</evidence>
<dbReference type="InterPro" id="IPR023809">
    <property type="entry name" value="Thiopep_bacteriocin_synth_dom"/>
</dbReference>
<dbReference type="AlphaFoldDB" id="A0AAX2CFL5"/>
<protein>
    <submittedName>
        <fullName evidence="2">NocD</fullName>
    </submittedName>
</protein>
<dbReference type="Pfam" id="PF14028">
    <property type="entry name" value="Lant_dehydr_C"/>
    <property type="match status" value="1"/>
</dbReference>
<organism evidence="2 3">
    <name type="scientific">Bacillus cytotoxicus</name>
    <dbReference type="NCBI Taxonomy" id="580165"/>
    <lineage>
        <taxon>Bacteria</taxon>
        <taxon>Bacillati</taxon>
        <taxon>Bacillota</taxon>
        <taxon>Bacilli</taxon>
        <taxon>Bacillales</taxon>
        <taxon>Bacillaceae</taxon>
        <taxon>Bacillus</taxon>
        <taxon>Bacillus cereus group</taxon>
    </lineage>
</organism>
<evidence type="ECO:0000259" key="1">
    <source>
        <dbReference type="Pfam" id="PF14028"/>
    </source>
</evidence>
<dbReference type="EMBL" id="FMIK01000021">
    <property type="protein sequence ID" value="SCL89668.1"/>
    <property type="molecule type" value="Genomic_DNA"/>
</dbReference>
<dbReference type="NCBIfam" id="TIGR03891">
    <property type="entry name" value="thiopep_ocin"/>
    <property type="match status" value="1"/>
</dbReference>
<reference evidence="2 3" key="1">
    <citation type="submission" date="2016-08" db="EMBL/GenBank/DDBJ databases">
        <authorList>
            <person name="Loux V."/>
            <person name="Rue O."/>
        </authorList>
    </citation>
    <scope>NUCLEOTIDE SEQUENCE [LARGE SCALE GENOMIC DNA]</scope>
    <source>
        <strain evidence="2 3">AFSSA_08CEB44bac</strain>
    </source>
</reference>
<dbReference type="Proteomes" id="UP000242164">
    <property type="component" value="Unassembled WGS sequence"/>
</dbReference>
<comment type="caution">
    <text evidence="2">The sequence shown here is derived from an EMBL/GenBank/DDBJ whole genome shotgun (WGS) entry which is preliminary data.</text>
</comment>
<gene>
    <name evidence="2" type="ORF">BCB44BAC_01582</name>
</gene>
<proteinExistence type="predicted"/>
<feature type="domain" description="Thiopeptide-type bacteriocin biosynthesis" evidence="1">
    <location>
        <begin position="2"/>
        <end position="263"/>
    </location>
</feature>
<evidence type="ECO:0000313" key="3">
    <source>
        <dbReference type="Proteomes" id="UP000242164"/>
    </source>
</evidence>
<name>A0AAX2CFL5_9BACI</name>
<accession>A0AAX2CFL5</accession>
<sequence>MWFSYHAYIHDYNALDKYMSEKFPKFIEENIPDKNNWFFIRYWLGGPHIRLRVNNEQSFNHEFFREKFQKSIEDFISKESIKLIDYDNFYNETMLKGENISSVFWKQHGTVEKDNYEPEYDRYGGREGMEISENIFSQSSNLVLKLNTLSFGYRLIVATDLLFWTIKELDLPNSTYSIYKEMWKIYKQANCSDDSEKKDYLIKKRVDYLKKMNVPQKAYSEYLEALKKLKGFPLHVILSHIHMTNNRLGVHPELEYEIAKSLSEMRELTYEIK</sequence>